<keyword evidence="4" id="KW-1185">Reference proteome</keyword>
<comment type="caution">
    <text evidence="3">The sequence shown here is derived from an EMBL/GenBank/DDBJ whole genome shotgun (WGS) entry which is preliminary data.</text>
</comment>
<keyword evidence="2" id="KW-0812">Transmembrane</keyword>
<dbReference type="EMBL" id="PUHQ01000033">
    <property type="protein sequence ID" value="KAG0661646.1"/>
    <property type="molecule type" value="Genomic_DNA"/>
</dbReference>
<evidence type="ECO:0000256" key="1">
    <source>
        <dbReference type="SAM" id="MobiDB-lite"/>
    </source>
</evidence>
<name>A0A9P7B719_RHOMI</name>
<accession>A0A9P7B719</accession>
<keyword evidence="2" id="KW-1133">Transmembrane helix</keyword>
<feature type="transmembrane region" description="Helical" evidence="2">
    <location>
        <begin position="354"/>
        <end position="379"/>
    </location>
</feature>
<feature type="compositionally biased region" description="Low complexity" evidence="1">
    <location>
        <begin position="288"/>
        <end position="328"/>
    </location>
</feature>
<evidence type="ECO:0000313" key="3">
    <source>
        <dbReference type="EMBL" id="KAG0661646.1"/>
    </source>
</evidence>
<feature type="compositionally biased region" description="Low complexity" evidence="1">
    <location>
        <begin position="208"/>
        <end position="218"/>
    </location>
</feature>
<feature type="region of interest" description="Disordered" evidence="1">
    <location>
        <begin position="1"/>
        <end position="20"/>
    </location>
</feature>
<evidence type="ECO:0000313" key="4">
    <source>
        <dbReference type="Proteomes" id="UP000777482"/>
    </source>
</evidence>
<keyword evidence="2" id="KW-0472">Membrane</keyword>
<sequence>MESQTVARPPAGPHPHEHHLVPHHWTHASSLSPFSNQQEYSASTETNNYPLVPPTRAEYLAGGKRYRWTARAHRKGVPPRLLREKDDRELGGFAALVEREGKQWWNLVWKIRWWGWDFGDISWWVAFLFTLGSVFWCIQGIQVFCYPNNTTTVFTNTEAVIAFLGGTTFLIGGYLGYVESLNPAFADWDGAFAYEVEEVLGGKRELPAKASRASSPSKTHLEKSSPPLPRWLPPPSRSPSTSTDHAIQSHHPPTLGKRRRHFGAHAPPPPPPPPQAPTGLNKKASSLTRPPSGSSAASAQTTLLLSPSSSPSTSATRPTPTPSQTPAACCRSSRPPKWKWFGLPPAHKRLDLGFLANAIQLFGAVAFEVSVICGLPGVLGKSGAVGGVEQEGRVEREWIAAYWAMQILGSPCFTFAGLVFALETQTRWYKPNLVSIGWWIGIWNTDISNPEHYQRWGTAFSTFWGSWAFLIGSYIQMLETLNKWT</sequence>
<feature type="transmembrane region" description="Helical" evidence="2">
    <location>
        <begin position="159"/>
        <end position="178"/>
    </location>
</feature>
<gene>
    <name evidence="3" type="ORF">C6P46_003867</name>
</gene>
<feature type="compositionally biased region" description="Pro residues" evidence="1">
    <location>
        <begin position="226"/>
        <end position="237"/>
    </location>
</feature>
<protein>
    <recommendedName>
        <fullName evidence="5">Integral membrane protein</fullName>
    </recommendedName>
</protein>
<organism evidence="3 4">
    <name type="scientific">Rhodotorula mucilaginosa</name>
    <name type="common">Yeast</name>
    <name type="synonym">Rhodotorula rubra</name>
    <dbReference type="NCBI Taxonomy" id="5537"/>
    <lineage>
        <taxon>Eukaryota</taxon>
        <taxon>Fungi</taxon>
        <taxon>Dikarya</taxon>
        <taxon>Basidiomycota</taxon>
        <taxon>Pucciniomycotina</taxon>
        <taxon>Microbotryomycetes</taxon>
        <taxon>Sporidiobolales</taxon>
        <taxon>Sporidiobolaceae</taxon>
        <taxon>Rhodotorula</taxon>
    </lineage>
</organism>
<dbReference type="Proteomes" id="UP000777482">
    <property type="component" value="Unassembled WGS sequence"/>
</dbReference>
<feature type="region of interest" description="Disordered" evidence="1">
    <location>
        <begin position="206"/>
        <end position="333"/>
    </location>
</feature>
<feature type="transmembrane region" description="Helical" evidence="2">
    <location>
        <begin position="456"/>
        <end position="475"/>
    </location>
</feature>
<dbReference type="AlphaFoldDB" id="A0A9P7B719"/>
<dbReference type="OrthoDB" id="2603at2759"/>
<evidence type="ECO:0008006" key="5">
    <source>
        <dbReference type="Google" id="ProtNLM"/>
    </source>
</evidence>
<reference evidence="3 4" key="1">
    <citation type="submission" date="2020-11" db="EMBL/GenBank/DDBJ databases">
        <title>Kefir isolates.</title>
        <authorList>
            <person name="Marcisauskas S."/>
            <person name="Kim Y."/>
            <person name="Blasche S."/>
        </authorList>
    </citation>
    <scope>NUCLEOTIDE SEQUENCE [LARGE SCALE GENOMIC DNA]</scope>
    <source>
        <strain evidence="3 4">KR</strain>
    </source>
</reference>
<feature type="transmembrane region" description="Helical" evidence="2">
    <location>
        <begin position="121"/>
        <end position="144"/>
    </location>
</feature>
<evidence type="ECO:0000256" key="2">
    <source>
        <dbReference type="SAM" id="Phobius"/>
    </source>
</evidence>
<feature type="transmembrane region" description="Helical" evidence="2">
    <location>
        <begin position="399"/>
        <end position="422"/>
    </location>
</feature>
<proteinExistence type="predicted"/>
<feature type="compositionally biased region" description="Pro residues" evidence="1">
    <location>
        <begin position="266"/>
        <end position="276"/>
    </location>
</feature>